<dbReference type="AlphaFoldDB" id="A0AA35WTH8"/>
<dbReference type="InterPro" id="IPR019734">
    <property type="entry name" value="TPR_rpt"/>
</dbReference>
<dbReference type="InterPro" id="IPR011990">
    <property type="entry name" value="TPR-like_helical_dom_sf"/>
</dbReference>
<keyword evidence="1" id="KW-0472">Membrane</keyword>
<evidence type="ECO:0000313" key="3">
    <source>
        <dbReference type="EMBL" id="CAI8025962.1"/>
    </source>
</evidence>
<accession>A0AA35WTH8</accession>
<feature type="domain" description="Ancillary SecYEG translocon subunit/Cell division coordinator CpoB TPR" evidence="2">
    <location>
        <begin position="26"/>
        <end position="234"/>
    </location>
</feature>
<dbReference type="SMART" id="SM00028">
    <property type="entry name" value="TPR"/>
    <property type="match status" value="3"/>
</dbReference>
<dbReference type="Proteomes" id="UP001174909">
    <property type="component" value="Unassembled WGS sequence"/>
</dbReference>
<dbReference type="Gene3D" id="1.25.40.10">
    <property type="entry name" value="Tetratricopeptide repeat domain"/>
    <property type="match status" value="2"/>
</dbReference>
<evidence type="ECO:0000256" key="1">
    <source>
        <dbReference type="SAM" id="Phobius"/>
    </source>
</evidence>
<proteinExistence type="predicted"/>
<keyword evidence="4" id="KW-1185">Reference proteome</keyword>
<keyword evidence="1" id="KW-0812">Transmembrane</keyword>
<name>A0AA35WTH8_GEOBA</name>
<feature type="transmembrane region" description="Helical" evidence="1">
    <location>
        <begin position="32"/>
        <end position="52"/>
    </location>
</feature>
<gene>
    <name evidence="3" type="ORF">GBAR_LOCUS14955</name>
</gene>
<protein>
    <recommendedName>
        <fullName evidence="2">Ancillary SecYEG translocon subunit/Cell division coordinator CpoB TPR domain-containing protein</fullName>
    </recommendedName>
</protein>
<dbReference type="EMBL" id="CASHTH010002193">
    <property type="protein sequence ID" value="CAI8025962.1"/>
    <property type="molecule type" value="Genomic_DNA"/>
</dbReference>
<evidence type="ECO:0000313" key="4">
    <source>
        <dbReference type="Proteomes" id="UP001174909"/>
    </source>
</evidence>
<reference evidence="3" key="1">
    <citation type="submission" date="2023-03" db="EMBL/GenBank/DDBJ databases">
        <authorList>
            <person name="Steffen K."/>
            <person name="Cardenas P."/>
        </authorList>
    </citation>
    <scope>NUCLEOTIDE SEQUENCE</scope>
</reference>
<dbReference type="InterPro" id="IPR018704">
    <property type="entry name" value="SecYEG/CpoB_TPR"/>
</dbReference>
<comment type="caution">
    <text evidence="3">The sequence shown here is derived from an EMBL/GenBank/DDBJ whole genome shotgun (WGS) entry which is preliminary data.</text>
</comment>
<dbReference type="Pfam" id="PF09976">
    <property type="entry name" value="TPR_21"/>
    <property type="match status" value="1"/>
</dbReference>
<dbReference type="SUPFAM" id="SSF48452">
    <property type="entry name" value="TPR-like"/>
    <property type="match status" value="1"/>
</dbReference>
<keyword evidence="1" id="KW-1133">Transmembrane helix</keyword>
<sequence>MNQDRRLTKEEIKSDQFVDSTLRVYEFLKANLKSIIIGATIVILVVGGFAFYQQQQQTARAEAFLKYTEAIEKYQEAESGWLDADETEKPFETATTQLQAIFQKYPGTSVADKARYSYAKARYYEGDYDGAITHFQMVVNEHQLENQILALYAQKAIGNCYEQKGEYQKALEAYTPTEDKLPQIAMRDYAFSDFRLSQARCYEKLGDFDNALAIYKDIIDLFKANLEKAIQQKSRDLIPGAKTLIASLPQPPKVTAAEGLENEGSYHEAFAAYAKAIHDYKVGKDIHGGLTDERRKAINRFEKTANDFLINLRDARRAESEGRDPLRSYVEAVGLGGRSFYEKSLDLRRTVRSMKKRFSVVINFNVCRSEVVRAG</sequence>
<organism evidence="3 4">
    <name type="scientific">Geodia barretti</name>
    <name type="common">Barrett's horny sponge</name>
    <dbReference type="NCBI Taxonomy" id="519541"/>
    <lineage>
        <taxon>Eukaryota</taxon>
        <taxon>Metazoa</taxon>
        <taxon>Porifera</taxon>
        <taxon>Demospongiae</taxon>
        <taxon>Heteroscleromorpha</taxon>
        <taxon>Tetractinellida</taxon>
        <taxon>Astrophorina</taxon>
        <taxon>Geodiidae</taxon>
        <taxon>Geodia</taxon>
    </lineage>
</organism>
<evidence type="ECO:0000259" key="2">
    <source>
        <dbReference type="Pfam" id="PF09976"/>
    </source>
</evidence>